<protein>
    <submittedName>
        <fullName evidence="4">DUF4976 domain-containing protein</fullName>
    </submittedName>
</protein>
<name>A0A553SUP8_NIACI</name>
<dbReference type="SUPFAM" id="SSF53649">
    <property type="entry name" value="Alkaline phosphatase-like"/>
    <property type="match status" value="1"/>
</dbReference>
<evidence type="ECO:0000313" key="4">
    <source>
        <dbReference type="EMBL" id="TRZ40708.1"/>
    </source>
</evidence>
<gene>
    <name evidence="4" type="ORF">CEQ21_03890</name>
</gene>
<dbReference type="AlphaFoldDB" id="A0A553SUP8"/>
<dbReference type="CDD" id="cd16150">
    <property type="entry name" value="sulfatase_like"/>
    <property type="match status" value="1"/>
</dbReference>
<feature type="domain" description="Sulfatase N-terminal" evidence="3">
    <location>
        <begin position="5"/>
        <end position="355"/>
    </location>
</feature>
<accession>A0A553SUP8</accession>
<keyword evidence="2" id="KW-0378">Hydrolase</keyword>
<proteinExistence type="predicted"/>
<dbReference type="GO" id="GO:0005737">
    <property type="term" value="C:cytoplasm"/>
    <property type="evidence" value="ECO:0007669"/>
    <property type="project" value="TreeGrafter"/>
</dbReference>
<organism evidence="4 5">
    <name type="scientific">Niallia circulans</name>
    <name type="common">Bacillus circulans</name>
    <dbReference type="NCBI Taxonomy" id="1397"/>
    <lineage>
        <taxon>Bacteria</taxon>
        <taxon>Bacillati</taxon>
        <taxon>Bacillota</taxon>
        <taxon>Bacilli</taxon>
        <taxon>Bacillales</taxon>
        <taxon>Bacillaceae</taxon>
        <taxon>Niallia</taxon>
    </lineage>
</organism>
<dbReference type="Pfam" id="PF00884">
    <property type="entry name" value="Sulfatase"/>
    <property type="match status" value="1"/>
</dbReference>
<dbReference type="Gene3D" id="3.40.720.10">
    <property type="entry name" value="Alkaline Phosphatase, subunit A"/>
    <property type="match status" value="1"/>
</dbReference>
<dbReference type="InterPro" id="IPR017850">
    <property type="entry name" value="Alkaline_phosphatase_core_sf"/>
</dbReference>
<evidence type="ECO:0000259" key="3">
    <source>
        <dbReference type="Pfam" id="PF00884"/>
    </source>
</evidence>
<evidence type="ECO:0000256" key="2">
    <source>
        <dbReference type="ARBA" id="ARBA00022801"/>
    </source>
</evidence>
<dbReference type="InterPro" id="IPR000917">
    <property type="entry name" value="Sulfatase_N"/>
</dbReference>
<evidence type="ECO:0000313" key="5">
    <source>
        <dbReference type="Proteomes" id="UP000319837"/>
    </source>
</evidence>
<dbReference type="PANTHER" id="PTHR45953">
    <property type="entry name" value="IDURONATE 2-SULFATASE"/>
    <property type="match status" value="1"/>
</dbReference>
<keyword evidence="1" id="KW-0479">Metal-binding</keyword>
<dbReference type="Proteomes" id="UP000319837">
    <property type="component" value="Unassembled WGS sequence"/>
</dbReference>
<dbReference type="PANTHER" id="PTHR45953:SF1">
    <property type="entry name" value="IDURONATE 2-SULFATASE"/>
    <property type="match status" value="1"/>
</dbReference>
<sequence length="498" mass="57354">MKKKPHIILFNPDQWRGDVLGHMGNPAAVTPNLDEMTREDGVSFRNAFCQNPVCTPSRCSFMSGWYPHVRGHRTMYHMMSEEEPVLLKTLKNNGYHVWWGGKNDLVPSENGFDAYCDMKYEPENQPKPMFGGMFTGGEDNWRGLPGSDTYYSFLVGKLEKEQGEECYYDSDWANIFGAIEQIKNAPEDKPLCIYLPILYPHPPYAVEDPWYSMIDKSKLPNRIKAEDLSKDMPSMLAGLRERYNMEGWSEERWTELRSVYYSMCARVDYQFGLLMQALKEAGIYDDTAVFFFSDHGDFTGDYGLVEKTQNTFQDCLARVPFIVKPPAHHQIKPGISDALIELVDLAATVHEMAGIEADYTHFGQSLSPLIAGIKEEHREAVFCEGGRMHGEYHCNESAPANEDTSMLYWPRGEMQRSEGPEHTKATMIRTKDYKYVKRVYEEDELYDIKQDPEETTNRINDPNLTSVLFDLKEKMLDFYQQTCDVVPHKRSSREAKAH</sequence>
<comment type="caution">
    <text evidence="4">The sequence shown here is derived from an EMBL/GenBank/DDBJ whole genome shotgun (WGS) entry which is preliminary data.</text>
</comment>
<dbReference type="EMBL" id="RIBP01000001">
    <property type="protein sequence ID" value="TRZ40708.1"/>
    <property type="molecule type" value="Genomic_DNA"/>
</dbReference>
<evidence type="ECO:0000256" key="1">
    <source>
        <dbReference type="ARBA" id="ARBA00022723"/>
    </source>
</evidence>
<dbReference type="GO" id="GO:0046872">
    <property type="term" value="F:metal ion binding"/>
    <property type="evidence" value="ECO:0007669"/>
    <property type="project" value="UniProtKB-KW"/>
</dbReference>
<dbReference type="GO" id="GO:0004423">
    <property type="term" value="F:iduronate-2-sulfatase activity"/>
    <property type="evidence" value="ECO:0007669"/>
    <property type="project" value="TreeGrafter"/>
</dbReference>
<reference evidence="5" key="1">
    <citation type="submission" date="2018-10" db="EMBL/GenBank/DDBJ databases">
        <title>FDA dAtabase for Regulatory Grade micrObial Sequences (FDA-ARGOS): Supporting development and validation of Infectious Disease Dx tests.</title>
        <authorList>
            <person name="Minogue T."/>
            <person name="Wolcott M."/>
            <person name="Wasieloski L."/>
            <person name="Aguilar W."/>
            <person name="Moore D."/>
            <person name="Tallon L."/>
            <person name="Sadzewicz L."/>
            <person name="Sengamalay N."/>
            <person name="Ott S."/>
            <person name="Godinez A."/>
            <person name="Nagaraj S."/>
            <person name="Vavikolanu K."/>
            <person name="Vyas G."/>
            <person name="Nadendla S."/>
            <person name="George J."/>
            <person name="Sichtig H."/>
        </authorList>
    </citation>
    <scope>NUCLEOTIDE SEQUENCE [LARGE SCALE GENOMIC DNA]</scope>
    <source>
        <strain evidence="5">FDAARGOS_343</strain>
    </source>
</reference>